<organism evidence="11 12">
    <name type="scientific">Pigmentiphaga kullae</name>
    <dbReference type="NCBI Taxonomy" id="151784"/>
    <lineage>
        <taxon>Bacteria</taxon>
        <taxon>Pseudomonadati</taxon>
        <taxon>Pseudomonadota</taxon>
        <taxon>Betaproteobacteria</taxon>
        <taxon>Burkholderiales</taxon>
        <taxon>Alcaligenaceae</taxon>
        <taxon>Pigmentiphaga</taxon>
    </lineage>
</organism>
<evidence type="ECO:0000256" key="6">
    <source>
        <dbReference type="ARBA" id="ARBA00022840"/>
    </source>
</evidence>
<dbReference type="HAMAP" id="MF_00301">
    <property type="entry name" value="Homoser_kinase_2"/>
    <property type="match status" value="1"/>
</dbReference>
<dbReference type="InterPro" id="IPR005280">
    <property type="entry name" value="Homoserine_kinase_II"/>
</dbReference>
<gene>
    <name evidence="8" type="primary">thrB</name>
    <name evidence="11" type="ORF">EV675_4387</name>
</gene>
<evidence type="ECO:0000256" key="5">
    <source>
        <dbReference type="ARBA" id="ARBA00022777"/>
    </source>
</evidence>
<dbReference type="Gene3D" id="3.90.1200.10">
    <property type="match status" value="1"/>
</dbReference>
<name>A0A4Q7NFG3_9BURK</name>
<dbReference type="PANTHER" id="PTHR21064">
    <property type="entry name" value="AMINOGLYCOSIDE PHOSPHOTRANSFERASE DOMAIN-CONTAINING PROTEIN-RELATED"/>
    <property type="match status" value="1"/>
</dbReference>
<evidence type="ECO:0000256" key="8">
    <source>
        <dbReference type="HAMAP-Rule" id="MF_00301"/>
    </source>
</evidence>
<evidence type="ECO:0000256" key="7">
    <source>
        <dbReference type="ARBA" id="ARBA00038240"/>
    </source>
</evidence>
<dbReference type="PANTHER" id="PTHR21064:SF6">
    <property type="entry name" value="AMINOGLYCOSIDE PHOSPHOTRANSFERASE DOMAIN-CONTAINING PROTEIN"/>
    <property type="match status" value="1"/>
</dbReference>
<dbReference type="GO" id="GO:0009088">
    <property type="term" value="P:threonine biosynthetic process"/>
    <property type="evidence" value="ECO:0007669"/>
    <property type="project" value="UniProtKB-UniRule"/>
</dbReference>
<dbReference type="NCBIfam" id="TIGR00938">
    <property type="entry name" value="thrB_alt"/>
    <property type="match status" value="1"/>
</dbReference>
<evidence type="ECO:0000256" key="3">
    <source>
        <dbReference type="ARBA" id="ARBA00022697"/>
    </source>
</evidence>
<keyword evidence="3 8" id="KW-0791">Threonine biosynthesis</keyword>
<dbReference type="Pfam" id="PF01636">
    <property type="entry name" value="APH"/>
    <property type="match status" value="1"/>
</dbReference>
<keyword evidence="12" id="KW-1185">Reference proteome</keyword>
<evidence type="ECO:0000313" key="11">
    <source>
        <dbReference type="EMBL" id="RZS81759.1"/>
    </source>
</evidence>
<dbReference type="UniPathway" id="UPA00050">
    <property type="reaction ID" value="UER00064"/>
</dbReference>
<keyword evidence="1 8" id="KW-0028">Amino-acid biosynthesis</keyword>
<dbReference type="GO" id="GO:0004413">
    <property type="term" value="F:homoserine kinase activity"/>
    <property type="evidence" value="ECO:0007669"/>
    <property type="project" value="UniProtKB-UniRule"/>
</dbReference>
<dbReference type="InterPro" id="IPR011009">
    <property type="entry name" value="Kinase-like_dom_sf"/>
</dbReference>
<dbReference type="NCBIfam" id="NF003558">
    <property type="entry name" value="PRK05231.1"/>
    <property type="match status" value="1"/>
</dbReference>
<keyword evidence="2 8" id="KW-0808">Transferase</keyword>
<evidence type="ECO:0000256" key="4">
    <source>
        <dbReference type="ARBA" id="ARBA00022741"/>
    </source>
</evidence>
<keyword evidence="5 8" id="KW-0418">Kinase</keyword>
<evidence type="ECO:0000256" key="1">
    <source>
        <dbReference type="ARBA" id="ARBA00022605"/>
    </source>
</evidence>
<dbReference type="OrthoDB" id="9777460at2"/>
<comment type="similarity">
    <text evidence="7 8">Belongs to the pseudomonas-type ThrB family.</text>
</comment>
<sequence length="322" mass="36064">MAVFTPVTETDARALLADYTLGELRALRGIPSGIENTNYFLTTSQGEYVLTLFERLTREQLPFYIDLMTHLAEHGIPVPHPQATRDGRRLAELNGKPCTIATLLPGKCEMSPLPAHCEQVGATLARMHLAGRDFPAMQPNLLGLDWWRETEPVVAPYLDPAAAAMLRDEVAVQTAFAQTDVCRALPRGPAHCDLFRDNVLFAGTREAPVLGGFIDFYFAGCDTWLFDLAVCVNDWCIAHASGAFQPELAQAMLGAYDRVRPLTDGERDAWRTVLRSAALRFWMSRLRDFHLPRPAQTLTPHDPTHFERILRLRRDGDIFPLP</sequence>
<protein>
    <recommendedName>
        <fullName evidence="8 9">Homoserine kinase</fullName>
        <shortName evidence="8">HK</shortName>
        <shortName evidence="8">HSK</shortName>
        <ecNumber evidence="8 9">2.7.1.39</ecNumber>
    </recommendedName>
</protein>
<evidence type="ECO:0000313" key="12">
    <source>
        <dbReference type="Proteomes" id="UP000292445"/>
    </source>
</evidence>
<dbReference type="SUPFAM" id="SSF56112">
    <property type="entry name" value="Protein kinase-like (PK-like)"/>
    <property type="match status" value="1"/>
</dbReference>
<dbReference type="InterPro" id="IPR002575">
    <property type="entry name" value="Aminoglycoside_PTrfase"/>
</dbReference>
<dbReference type="Gene3D" id="3.30.200.20">
    <property type="entry name" value="Phosphorylase Kinase, domain 1"/>
    <property type="match status" value="1"/>
</dbReference>
<proteinExistence type="inferred from homology"/>
<keyword evidence="6 8" id="KW-0067">ATP-binding</keyword>
<evidence type="ECO:0000256" key="9">
    <source>
        <dbReference type="NCBIfam" id="TIGR00938"/>
    </source>
</evidence>
<comment type="pathway">
    <text evidence="8">Amino-acid biosynthesis; L-threonine biosynthesis; L-threonine from L-aspartate: step 4/5.</text>
</comment>
<dbReference type="GO" id="GO:0005524">
    <property type="term" value="F:ATP binding"/>
    <property type="evidence" value="ECO:0007669"/>
    <property type="project" value="UniProtKB-KW"/>
</dbReference>
<evidence type="ECO:0000256" key="2">
    <source>
        <dbReference type="ARBA" id="ARBA00022679"/>
    </source>
</evidence>
<keyword evidence="4 8" id="KW-0547">Nucleotide-binding</keyword>
<dbReference type="InterPro" id="IPR050249">
    <property type="entry name" value="Pseudomonas-type_ThrB"/>
</dbReference>
<dbReference type="RefSeq" id="WP_130359760.1">
    <property type="nucleotide sequence ID" value="NZ_SGXC01000002.1"/>
</dbReference>
<dbReference type="CDD" id="cd05153">
    <property type="entry name" value="HomoserineK_II"/>
    <property type="match status" value="1"/>
</dbReference>
<dbReference type="EC" id="2.7.1.39" evidence="8 9"/>
<evidence type="ECO:0000259" key="10">
    <source>
        <dbReference type="Pfam" id="PF01636"/>
    </source>
</evidence>
<dbReference type="Proteomes" id="UP000292445">
    <property type="component" value="Unassembled WGS sequence"/>
</dbReference>
<reference evidence="11 12" key="1">
    <citation type="submission" date="2019-02" db="EMBL/GenBank/DDBJ databases">
        <title>Genomic Encyclopedia of Type Strains, Phase IV (KMG-IV): sequencing the most valuable type-strain genomes for metagenomic binning, comparative biology and taxonomic classification.</title>
        <authorList>
            <person name="Goeker M."/>
        </authorList>
    </citation>
    <scope>NUCLEOTIDE SEQUENCE [LARGE SCALE GENOMIC DNA]</scope>
    <source>
        <strain evidence="11 12">K24</strain>
    </source>
</reference>
<feature type="domain" description="Aminoglycoside phosphotransferase" evidence="10">
    <location>
        <begin position="27"/>
        <end position="262"/>
    </location>
</feature>
<comment type="catalytic activity">
    <reaction evidence="8">
        <text>L-homoserine + ATP = O-phospho-L-homoserine + ADP + H(+)</text>
        <dbReference type="Rhea" id="RHEA:13985"/>
        <dbReference type="ChEBI" id="CHEBI:15378"/>
        <dbReference type="ChEBI" id="CHEBI:30616"/>
        <dbReference type="ChEBI" id="CHEBI:57476"/>
        <dbReference type="ChEBI" id="CHEBI:57590"/>
        <dbReference type="ChEBI" id="CHEBI:456216"/>
        <dbReference type="EC" id="2.7.1.39"/>
    </reaction>
</comment>
<dbReference type="EMBL" id="SGXC01000002">
    <property type="protein sequence ID" value="RZS81759.1"/>
    <property type="molecule type" value="Genomic_DNA"/>
</dbReference>
<dbReference type="AlphaFoldDB" id="A0A4Q7NFG3"/>
<accession>A0A4Q7NFG3</accession>
<comment type="caution">
    <text evidence="11">The sequence shown here is derived from an EMBL/GenBank/DDBJ whole genome shotgun (WGS) entry which is preliminary data.</text>
</comment>